<gene>
    <name evidence="12" type="ORF">PgNI_03341</name>
</gene>
<evidence type="ECO:0000313" key="12">
    <source>
        <dbReference type="RefSeq" id="XP_030984935.1"/>
    </source>
</evidence>
<dbReference type="Pfam" id="PF14558">
    <property type="entry name" value="TRP_N"/>
    <property type="match status" value="1"/>
</dbReference>
<feature type="transmembrane region" description="Helical" evidence="8">
    <location>
        <begin position="441"/>
        <end position="463"/>
    </location>
</feature>
<reference evidence="12" key="3">
    <citation type="submission" date="2025-08" db="UniProtKB">
        <authorList>
            <consortium name="RefSeq"/>
        </authorList>
    </citation>
    <scope>IDENTIFICATION</scope>
    <source>
        <strain evidence="12">NI907</strain>
    </source>
</reference>
<evidence type="ECO:0000256" key="1">
    <source>
        <dbReference type="ARBA" id="ARBA00004141"/>
    </source>
</evidence>
<dbReference type="PANTHER" id="PTHR31145:SF2">
    <property type="entry name" value="FLAVIN CARRIER PROTEIN 2"/>
    <property type="match status" value="1"/>
</dbReference>
<keyword evidence="3 8" id="KW-0812">Transmembrane</keyword>
<feature type="region of interest" description="Disordered" evidence="7">
    <location>
        <begin position="679"/>
        <end position="783"/>
    </location>
</feature>
<comment type="subcellular location">
    <subcellularLocation>
        <location evidence="1">Membrane</location>
        <topology evidence="1">Multi-pass membrane protein</topology>
    </subcellularLocation>
</comment>
<dbReference type="SMART" id="SM01320">
    <property type="entry name" value="TRP_N"/>
    <property type="match status" value="1"/>
</dbReference>
<reference evidence="12" key="2">
    <citation type="submission" date="2019-10" db="EMBL/GenBank/DDBJ databases">
        <authorList>
            <consortium name="NCBI Genome Project"/>
        </authorList>
    </citation>
    <scope>NUCLEOTIDE SEQUENCE</scope>
    <source>
        <strain evidence="12">NI907</strain>
    </source>
</reference>
<feature type="transmembrane region" description="Helical" evidence="8">
    <location>
        <begin position="415"/>
        <end position="435"/>
    </location>
</feature>
<evidence type="ECO:0000256" key="4">
    <source>
        <dbReference type="ARBA" id="ARBA00022729"/>
    </source>
</evidence>
<keyword evidence="4 9" id="KW-0732">Signal</keyword>
<feature type="chain" id="PRO_5028114991" description="ML-like domain-containing protein" evidence="9">
    <location>
        <begin position="28"/>
        <end position="783"/>
    </location>
</feature>
<comment type="similarity">
    <text evidence="2">Belongs to the transient receptor potential (TRP) ion channel family.</text>
</comment>
<dbReference type="Proteomes" id="UP000515153">
    <property type="component" value="Unplaced"/>
</dbReference>
<organism evidence="11 12">
    <name type="scientific">Pyricularia grisea</name>
    <name type="common">Crabgrass-specific blast fungus</name>
    <name type="synonym">Magnaporthe grisea</name>
    <dbReference type="NCBI Taxonomy" id="148305"/>
    <lineage>
        <taxon>Eukaryota</taxon>
        <taxon>Fungi</taxon>
        <taxon>Dikarya</taxon>
        <taxon>Ascomycota</taxon>
        <taxon>Pezizomycotina</taxon>
        <taxon>Sordariomycetes</taxon>
        <taxon>Sordariomycetidae</taxon>
        <taxon>Magnaporthales</taxon>
        <taxon>Pyriculariaceae</taxon>
        <taxon>Pyricularia</taxon>
    </lineage>
</organism>
<feature type="transmembrane region" description="Helical" evidence="8">
    <location>
        <begin position="595"/>
        <end position="621"/>
    </location>
</feature>
<evidence type="ECO:0000256" key="8">
    <source>
        <dbReference type="SAM" id="Phobius"/>
    </source>
</evidence>
<proteinExistence type="inferred from homology"/>
<dbReference type="RefSeq" id="XP_030984935.1">
    <property type="nucleotide sequence ID" value="XM_031123396.1"/>
</dbReference>
<reference evidence="12" key="1">
    <citation type="journal article" date="2019" name="Mol. Biol. Evol.">
        <title>Blast fungal genomes show frequent chromosomal changes, gene gains and losses, and effector gene turnover.</title>
        <authorList>
            <person name="Gomez Luciano L.B."/>
            <person name="Jason Tsai I."/>
            <person name="Chuma I."/>
            <person name="Tosa Y."/>
            <person name="Chen Y.H."/>
            <person name="Li J.Y."/>
            <person name="Li M.Y."/>
            <person name="Jade Lu M.Y."/>
            <person name="Nakayashiki H."/>
            <person name="Li W.H."/>
        </authorList>
    </citation>
    <scope>NUCLEOTIDE SEQUENCE</scope>
    <source>
        <strain evidence="12">NI907</strain>
    </source>
</reference>
<feature type="compositionally biased region" description="Low complexity" evidence="7">
    <location>
        <begin position="734"/>
        <end position="752"/>
    </location>
</feature>
<evidence type="ECO:0000259" key="10">
    <source>
        <dbReference type="SMART" id="SM01320"/>
    </source>
</evidence>
<dbReference type="GO" id="GO:0009272">
    <property type="term" value="P:fungal-type cell wall biogenesis"/>
    <property type="evidence" value="ECO:0007669"/>
    <property type="project" value="TreeGrafter"/>
</dbReference>
<name>A0A6P8BCQ1_PYRGI</name>
<dbReference type="GO" id="GO:0055085">
    <property type="term" value="P:transmembrane transport"/>
    <property type="evidence" value="ECO:0007669"/>
    <property type="project" value="TreeGrafter"/>
</dbReference>
<sequence length="783" mass="85088">MLPLLSKASCLLPTLLTVASFLAPVVADQPILKSTSLYPCADNSGFSASLFTVQFTPENNSVLVEAAFVSSIEGKVIFDAQVSAYGYTFLSQKLDPCDKDSPLKGLCPMTAGKIPMPKFTLDVPASATKQIPSIAFNFPDLDAKVKILISYADGANKGKQVACVQAEFQNGKTVDLLGIKWATAIVAGLALLASAVINGLGHSNAASHVAANALSLFGYFQAQAMIGMTGVTLPPIVRAWTQNFQWTMGIIRVGFMQDIATWYQRATGGTPATLFDDLQSVSVQIMKRSLQAVPQIADRAHGVYTRSLARMPRDVATTAGQISETGAHLMKRGNIKTDSGSFVVYGIQRAAFKAGIETTNLFLTGLMFFCIFVIIVAIGVVVFKGFCELAARRNWTKPDTFLEFRQTWLTVLKGILFRVTLIGLPQMTILCLWEFTQVDSSALVVLAVFFLIGMIATLGWAAFKVIRIARRSVAMHRNPAYILFADPQCLNKWGFLYVQFRASAYYFIVPFLVYIIIKSMFVAFAQNNGTAQAIGFILIEAAALITASVLRPWMDKSTNSFNISICVMNFLNSIFLLIFTEVFSQPALVTGVVGLILWISNAVFALVLLLMLIVTTTIVLFRKNPDNRYQVMADDRTSFMKSQTQLTATTELDALAATARGDKAGYKNDLDDDADSISSASIRRRQDPANMPLPPSTANSSYKESAPPKSPVDPSVPLFPADGRRGQYGPGGVPNRTPSPYNPSSSTSNLSTHGGYRQQQNTSPGGFRPNTAPSPWQRGAGYD</sequence>
<evidence type="ECO:0000256" key="3">
    <source>
        <dbReference type="ARBA" id="ARBA00022692"/>
    </source>
</evidence>
<dbReference type="GeneID" id="41958306"/>
<feature type="transmembrane region" description="Helical" evidence="8">
    <location>
        <begin position="504"/>
        <end position="525"/>
    </location>
</feature>
<dbReference type="InterPro" id="IPR040241">
    <property type="entry name" value="TRP_Flc/Pkd2-like"/>
</dbReference>
<feature type="transmembrane region" description="Helical" evidence="8">
    <location>
        <begin position="531"/>
        <end position="550"/>
    </location>
</feature>
<dbReference type="Pfam" id="PF06011">
    <property type="entry name" value="TRP"/>
    <property type="match status" value="1"/>
</dbReference>
<accession>A0A6P8BCQ1</accession>
<feature type="signal peptide" evidence="9">
    <location>
        <begin position="1"/>
        <end position="27"/>
    </location>
</feature>
<dbReference type="InterPro" id="IPR010308">
    <property type="entry name" value="TRP_C"/>
</dbReference>
<dbReference type="InterPro" id="IPR032800">
    <property type="entry name" value="TRP_N"/>
</dbReference>
<feature type="transmembrane region" description="Helical" evidence="8">
    <location>
        <begin position="361"/>
        <end position="383"/>
    </location>
</feature>
<evidence type="ECO:0000256" key="9">
    <source>
        <dbReference type="SAM" id="SignalP"/>
    </source>
</evidence>
<evidence type="ECO:0000256" key="6">
    <source>
        <dbReference type="ARBA" id="ARBA00023136"/>
    </source>
</evidence>
<keyword evidence="5 8" id="KW-1133">Transmembrane helix</keyword>
<evidence type="ECO:0000256" key="5">
    <source>
        <dbReference type="ARBA" id="ARBA00022989"/>
    </source>
</evidence>
<dbReference type="KEGG" id="pgri:PgNI_03341"/>
<feature type="transmembrane region" description="Helical" evidence="8">
    <location>
        <begin position="562"/>
        <end position="583"/>
    </location>
</feature>
<dbReference type="GO" id="GO:0016020">
    <property type="term" value="C:membrane"/>
    <property type="evidence" value="ECO:0007669"/>
    <property type="project" value="UniProtKB-SubCell"/>
</dbReference>
<evidence type="ECO:0000256" key="2">
    <source>
        <dbReference type="ARBA" id="ARBA00010642"/>
    </source>
</evidence>
<protein>
    <recommendedName>
        <fullName evidence="10">ML-like domain-containing protein</fullName>
    </recommendedName>
</protein>
<evidence type="ECO:0000256" key="7">
    <source>
        <dbReference type="SAM" id="MobiDB-lite"/>
    </source>
</evidence>
<feature type="domain" description="ML-like" evidence="10">
    <location>
        <begin position="30"/>
        <end position="175"/>
    </location>
</feature>
<dbReference type="PANTHER" id="PTHR31145">
    <property type="entry name" value="INTEGRAL MEMBRANE PROTEIN (AFU_ORTHOLOGUE AFUA_7G01610)"/>
    <property type="match status" value="1"/>
</dbReference>
<dbReference type="AlphaFoldDB" id="A0A6P8BCQ1"/>
<keyword evidence="6 8" id="KW-0472">Membrane</keyword>
<evidence type="ECO:0000313" key="11">
    <source>
        <dbReference type="Proteomes" id="UP000515153"/>
    </source>
</evidence>
<keyword evidence="11" id="KW-1185">Reference proteome</keyword>